<dbReference type="InterPro" id="IPR023286">
    <property type="entry name" value="ABATE_dom_sf"/>
</dbReference>
<dbReference type="RefSeq" id="WP_397025256.1">
    <property type="nucleotide sequence ID" value="NZ_JBITMB010000010.1"/>
</dbReference>
<dbReference type="SUPFAM" id="SSF160904">
    <property type="entry name" value="Jann2411-like"/>
    <property type="match status" value="1"/>
</dbReference>
<protein>
    <submittedName>
        <fullName evidence="2">ABATE domain-containing protein</fullName>
    </submittedName>
</protein>
<organism evidence="2 3">
    <name type="scientific">Nonomuraea indica</name>
    <dbReference type="NCBI Taxonomy" id="1581193"/>
    <lineage>
        <taxon>Bacteria</taxon>
        <taxon>Bacillati</taxon>
        <taxon>Actinomycetota</taxon>
        <taxon>Actinomycetes</taxon>
        <taxon>Streptosporangiales</taxon>
        <taxon>Streptosporangiaceae</taxon>
        <taxon>Nonomuraea</taxon>
    </lineage>
</organism>
<name>A0ABW8ADR0_9ACTN</name>
<reference evidence="2 3" key="1">
    <citation type="submission" date="2024-10" db="EMBL/GenBank/DDBJ databases">
        <title>The Natural Products Discovery Center: Release of the First 8490 Sequenced Strains for Exploring Actinobacteria Biosynthetic Diversity.</title>
        <authorList>
            <person name="Kalkreuter E."/>
            <person name="Kautsar S.A."/>
            <person name="Yang D."/>
            <person name="Bader C.D."/>
            <person name="Teijaro C.N."/>
            <person name="Fluegel L."/>
            <person name="Davis C.M."/>
            <person name="Simpson J.R."/>
            <person name="Lauterbach L."/>
            <person name="Steele A.D."/>
            <person name="Gui C."/>
            <person name="Meng S."/>
            <person name="Li G."/>
            <person name="Viehrig K."/>
            <person name="Ye F."/>
            <person name="Su P."/>
            <person name="Kiefer A.F."/>
            <person name="Nichols A."/>
            <person name="Cepeda A.J."/>
            <person name="Yan W."/>
            <person name="Fan B."/>
            <person name="Jiang Y."/>
            <person name="Adhikari A."/>
            <person name="Zheng C.-J."/>
            <person name="Schuster L."/>
            <person name="Cowan T.M."/>
            <person name="Smanski M.J."/>
            <person name="Chevrette M.G."/>
            <person name="De Carvalho L.P.S."/>
            <person name="Shen B."/>
        </authorList>
    </citation>
    <scope>NUCLEOTIDE SEQUENCE [LARGE SCALE GENOMIC DNA]</scope>
    <source>
        <strain evidence="2 3">NPDC049503</strain>
    </source>
</reference>
<gene>
    <name evidence="2" type="ORF">ACIBP5_33535</name>
</gene>
<feature type="region of interest" description="Disordered" evidence="1">
    <location>
        <begin position="139"/>
        <end position="174"/>
    </location>
</feature>
<keyword evidence="3" id="KW-1185">Reference proteome</keyword>
<dbReference type="Proteomes" id="UP001612928">
    <property type="component" value="Unassembled WGS sequence"/>
</dbReference>
<comment type="caution">
    <text evidence="2">The sequence shown here is derived from an EMBL/GenBank/DDBJ whole genome shotgun (WGS) entry which is preliminary data.</text>
</comment>
<evidence type="ECO:0000256" key="1">
    <source>
        <dbReference type="SAM" id="MobiDB-lite"/>
    </source>
</evidence>
<dbReference type="EMBL" id="JBITMB010000010">
    <property type="protein sequence ID" value="MFI7444919.1"/>
    <property type="molecule type" value="Genomic_DNA"/>
</dbReference>
<sequence>MLIPITDYAAGAAATDLVNTSPTVRAHRGEALTGPEALAGFPTEHGLRPDALAGGLTEQDVFEVHLLRREVRGIMETETEEQAVAGAAALTRRAGLAPVLRRDGDGRWQWHVPTAPGASLADELAALAGIALFGVGRSPAARSPRSGTRHAERHGQTGAPQAAARSRSGRADQVGRHRGRVVSLAIAGVALYAAFGPASEDELRRSRFYADGSSVAIVLQNELLAFTRDDNTCEEGFEAIYRKGGPEWSKPQGDEDKQAFMLGCSEGRIR</sequence>
<proteinExistence type="predicted"/>
<accession>A0ABW8ADR0</accession>
<dbReference type="Gene3D" id="1.10.3300.10">
    <property type="entry name" value="Jann2411-like domain"/>
    <property type="match status" value="1"/>
</dbReference>
<evidence type="ECO:0000313" key="3">
    <source>
        <dbReference type="Proteomes" id="UP001612928"/>
    </source>
</evidence>
<dbReference type="InterPro" id="IPR010852">
    <property type="entry name" value="ABATE"/>
</dbReference>
<evidence type="ECO:0000313" key="2">
    <source>
        <dbReference type="EMBL" id="MFI7444919.1"/>
    </source>
</evidence>
<dbReference type="Pfam" id="PF07336">
    <property type="entry name" value="ABATE"/>
    <property type="match status" value="1"/>
</dbReference>